<dbReference type="EMBL" id="BAABGA010000006">
    <property type="protein sequence ID" value="GAA4443980.1"/>
    <property type="molecule type" value="Genomic_DNA"/>
</dbReference>
<accession>A0ABP8M734</accession>
<dbReference type="Proteomes" id="UP001500840">
    <property type="component" value="Unassembled WGS sequence"/>
</dbReference>
<keyword evidence="1" id="KW-0732">Signal</keyword>
<evidence type="ECO:0000256" key="1">
    <source>
        <dbReference type="SAM" id="SignalP"/>
    </source>
</evidence>
<feature type="chain" id="PRO_5045238389" description="HEAT repeat protein" evidence="1">
    <location>
        <begin position="24"/>
        <end position="299"/>
    </location>
</feature>
<gene>
    <name evidence="2" type="ORF">GCM10023156_01730</name>
</gene>
<sequence length="299" mass="32983">MLNRILYLTIAALLLVLQTAACADKVWLEPTRPTAAQSDWYPQAIQTHTGEIIALDAKQLAMRMAGDEKESLFAAYRVIWIEPSEVGEKQAAAIKLFDEKKYDMALRGLLDALSERPPVWRQQWLSMVAAQAAWRSSRGAIALELVSQLDRRPLPPIALAWLPIAWRNPRGISSAATTDAALKRLGDPSSAVRLVAASWLLSSDRREAAVETLKTLSADHSRPVIARLAETVLWRATSPPEVAAAAARWQERLDALPIVLQVGPTVAMVELLNNANQDEVAERLKLSLELTPPHPHPDL</sequence>
<comment type="caution">
    <text evidence="2">The sequence shown here is derived from an EMBL/GenBank/DDBJ whole genome shotgun (WGS) entry which is preliminary data.</text>
</comment>
<dbReference type="RefSeq" id="WP_345318520.1">
    <property type="nucleotide sequence ID" value="NZ_BAABGA010000006.1"/>
</dbReference>
<evidence type="ECO:0008006" key="4">
    <source>
        <dbReference type="Google" id="ProtNLM"/>
    </source>
</evidence>
<keyword evidence="3" id="KW-1185">Reference proteome</keyword>
<protein>
    <recommendedName>
        <fullName evidence="4">HEAT repeat protein</fullName>
    </recommendedName>
</protein>
<evidence type="ECO:0000313" key="3">
    <source>
        <dbReference type="Proteomes" id="UP001500840"/>
    </source>
</evidence>
<organism evidence="2 3">
    <name type="scientific">Novipirellula rosea</name>
    <dbReference type="NCBI Taxonomy" id="1031540"/>
    <lineage>
        <taxon>Bacteria</taxon>
        <taxon>Pseudomonadati</taxon>
        <taxon>Planctomycetota</taxon>
        <taxon>Planctomycetia</taxon>
        <taxon>Pirellulales</taxon>
        <taxon>Pirellulaceae</taxon>
        <taxon>Novipirellula</taxon>
    </lineage>
</organism>
<evidence type="ECO:0000313" key="2">
    <source>
        <dbReference type="EMBL" id="GAA4443980.1"/>
    </source>
</evidence>
<name>A0ABP8M734_9BACT</name>
<feature type="signal peptide" evidence="1">
    <location>
        <begin position="1"/>
        <end position="23"/>
    </location>
</feature>
<proteinExistence type="predicted"/>
<reference evidence="3" key="1">
    <citation type="journal article" date="2019" name="Int. J. Syst. Evol. Microbiol.">
        <title>The Global Catalogue of Microorganisms (GCM) 10K type strain sequencing project: providing services to taxonomists for standard genome sequencing and annotation.</title>
        <authorList>
            <consortium name="The Broad Institute Genomics Platform"/>
            <consortium name="The Broad Institute Genome Sequencing Center for Infectious Disease"/>
            <person name="Wu L."/>
            <person name="Ma J."/>
        </authorList>
    </citation>
    <scope>NUCLEOTIDE SEQUENCE [LARGE SCALE GENOMIC DNA]</scope>
    <source>
        <strain evidence="3">JCM 17759</strain>
    </source>
</reference>